<organism evidence="1 2">
    <name type="scientific">Plantactinospora solaniradicis</name>
    <dbReference type="NCBI Taxonomy" id="1723736"/>
    <lineage>
        <taxon>Bacteria</taxon>
        <taxon>Bacillati</taxon>
        <taxon>Actinomycetota</taxon>
        <taxon>Actinomycetes</taxon>
        <taxon>Micromonosporales</taxon>
        <taxon>Micromonosporaceae</taxon>
        <taxon>Plantactinospora</taxon>
    </lineage>
</organism>
<comment type="caution">
    <text evidence="1">The sequence shown here is derived from an EMBL/GenBank/DDBJ whole genome shotgun (WGS) entry which is preliminary data.</text>
</comment>
<reference evidence="2" key="1">
    <citation type="journal article" date="2019" name="Int. J. Syst. Evol. Microbiol.">
        <title>The Global Catalogue of Microorganisms (GCM) 10K type strain sequencing project: providing services to taxonomists for standard genome sequencing and annotation.</title>
        <authorList>
            <consortium name="The Broad Institute Genomics Platform"/>
            <consortium name="The Broad Institute Genome Sequencing Center for Infectious Disease"/>
            <person name="Wu L."/>
            <person name="Ma J."/>
        </authorList>
    </citation>
    <scope>NUCLEOTIDE SEQUENCE [LARGE SCALE GENOMIC DNA]</scope>
    <source>
        <strain evidence="2">ZS-35-S2</strain>
    </source>
</reference>
<dbReference type="Proteomes" id="UP001596203">
    <property type="component" value="Unassembled WGS sequence"/>
</dbReference>
<sequence>MIMPSSRGLDVELTLDGVVMSTGSKLVAVMVSAMAPGDQIWTSWSRIDAGAGRKATEELVN</sequence>
<dbReference type="RefSeq" id="WP_377434161.1">
    <property type="nucleotide sequence ID" value="NZ_JBHSPR010000099.1"/>
</dbReference>
<protein>
    <submittedName>
        <fullName evidence="1">Uncharacterized protein</fullName>
    </submittedName>
</protein>
<keyword evidence="2" id="KW-1185">Reference proteome</keyword>
<accession>A0ABW1KRC7</accession>
<name>A0ABW1KRC7_9ACTN</name>
<dbReference type="EMBL" id="JBHSPR010000099">
    <property type="protein sequence ID" value="MFC6023622.1"/>
    <property type="molecule type" value="Genomic_DNA"/>
</dbReference>
<proteinExistence type="predicted"/>
<evidence type="ECO:0000313" key="2">
    <source>
        <dbReference type="Proteomes" id="UP001596203"/>
    </source>
</evidence>
<gene>
    <name evidence="1" type="ORF">ACFP2T_46645</name>
</gene>
<evidence type="ECO:0000313" key="1">
    <source>
        <dbReference type="EMBL" id="MFC6023622.1"/>
    </source>
</evidence>